<evidence type="ECO:0000259" key="8">
    <source>
        <dbReference type="PROSITE" id="PS50033"/>
    </source>
</evidence>
<dbReference type="PANTHER" id="PTHR46424:SF1">
    <property type="entry name" value="UBX DOMAIN-CONTAINING PROTEIN 4"/>
    <property type="match status" value="1"/>
</dbReference>
<feature type="compositionally biased region" description="Low complexity" evidence="7">
    <location>
        <begin position="340"/>
        <end position="360"/>
    </location>
</feature>
<organism evidence="9 10">
    <name type="scientific">Dimorphilus gyrociliatus</name>
    <dbReference type="NCBI Taxonomy" id="2664684"/>
    <lineage>
        <taxon>Eukaryota</taxon>
        <taxon>Metazoa</taxon>
        <taxon>Spiralia</taxon>
        <taxon>Lophotrochozoa</taxon>
        <taxon>Annelida</taxon>
        <taxon>Polychaeta</taxon>
        <taxon>Polychaeta incertae sedis</taxon>
        <taxon>Dinophilidae</taxon>
        <taxon>Dimorphilus</taxon>
    </lineage>
</organism>
<dbReference type="SUPFAM" id="SSF54236">
    <property type="entry name" value="Ubiquitin-like"/>
    <property type="match status" value="1"/>
</dbReference>
<feature type="compositionally biased region" description="Basic and acidic residues" evidence="7">
    <location>
        <begin position="137"/>
        <end position="215"/>
    </location>
</feature>
<dbReference type="SMART" id="SM00166">
    <property type="entry name" value="UBX"/>
    <property type="match status" value="1"/>
</dbReference>
<protein>
    <recommendedName>
        <fullName evidence="4">UBX domain-containing protein 4</fullName>
    </recommendedName>
    <alternativeName>
        <fullName evidence="5">UBX domain-containing protein 2</fullName>
    </alternativeName>
</protein>
<comment type="caution">
    <text evidence="9">The sequence shown here is derived from an EMBL/GenBank/DDBJ whole genome shotgun (WGS) entry which is preliminary data.</text>
</comment>
<keyword evidence="10" id="KW-1185">Reference proteome</keyword>
<dbReference type="Proteomes" id="UP000549394">
    <property type="component" value="Unassembled WGS sequence"/>
</dbReference>
<dbReference type="PANTHER" id="PTHR46424">
    <property type="entry name" value="UBX DOMAIN-CONTAINING PROTEIN 4"/>
    <property type="match status" value="1"/>
</dbReference>
<comment type="subcellular location">
    <subcellularLocation>
        <location evidence="1">Endoplasmic reticulum membrane</location>
        <topology evidence="1">Peripheral membrane protein</topology>
    </subcellularLocation>
</comment>
<feature type="domain" description="UBX" evidence="8">
    <location>
        <begin position="212"/>
        <end position="288"/>
    </location>
</feature>
<dbReference type="Pfam" id="PF00789">
    <property type="entry name" value="UBX"/>
    <property type="match status" value="1"/>
</dbReference>
<dbReference type="InterPro" id="IPR036249">
    <property type="entry name" value="Thioredoxin-like_sf"/>
</dbReference>
<name>A0A7I8W236_9ANNE</name>
<dbReference type="EMBL" id="CAJFCJ010000018">
    <property type="protein sequence ID" value="CAD5122608.1"/>
    <property type="molecule type" value="Genomic_DNA"/>
</dbReference>
<evidence type="ECO:0000256" key="6">
    <source>
        <dbReference type="ARBA" id="ARBA00046062"/>
    </source>
</evidence>
<keyword evidence="2" id="KW-0834">Unfolded protein response</keyword>
<dbReference type="Gene3D" id="3.10.20.90">
    <property type="entry name" value="Phosphatidylinositol 3-kinase Catalytic Subunit, Chain A, domain 1"/>
    <property type="match status" value="1"/>
</dbReference>
<evidence type="ECO:0000313" key="10">
    <source>
        <dbReference type="Proteomes" id="UP000549394"/>
    </source>
</evidence>
<dbReference type="PROSITE" id="PS50033">
    <property type="entry name" value="UBX"/>
    <property type="match status" value="1"/>
</dbReference>
<dbReference type="OrthoDB" id="2445133at2759"/>
<comment type="function">
    <text evidence="6">Involved in endoplasmic reticulum-associated protein degradation (ERAD). Acts as a platform to recruit both UBQLN1 and VCP to the ER during ERAD.</text>
</comment>
<dbReference type="GO" id="GO:0005789">
    <property type="term" value="C:endoplasmic reticulum membrane"/>
    <property type="evidence" value="ECO:0007669"/>
    <property type="project" value="UniProtKB-SubCell"/>
</dbReference>
<comment type="subunit">
    <text evidence="3">Directly interacts with VCP. Interacts with UBQLN1. Forms a complex with VCP and UBQLN1.</text>
</comment>
<evidence type="ECO:0000256" key="3">
    <source>
        <dbReference type="ARBA" id="ARBA00038812"/>
    </source>
</evidence>
<proteinExistence type="predicted"/>
<feature type="region of interest" description="Disordered" evidence="7">
    <location>
        <begin position="337"/>
        <end position="391"/>
    </location>
</feature>
<evidence type="ECO:0000313" key="9">
    <source>
        <dbReference type="EMBL" id="CAD5122608.1"/>
    </source>
</evidence>
<evidence type="ECO:0000256" key="4">
    <source>
        <dbReference type="ARBA" id="ARBA00040925"/>
    </source>
</evidence>
<evidence type="ECO:0000256" key="7">
    <source>
        <dbReference type="SAM" id="MobiDB-lite"/>
    </source>
</evidence>
<dbReference type="SUPFAM" id="SSF52833">
    <property type="entry name" value="Thioredoxin-like"/>
    <property type="match status" value="1"/>
</dbReference>
<feature type="region of interest" description="Disordered" evidence="7">
    <location>
        <begin position="103"/>
        <end position="215"/>
    </location>
</feature>
<evidence type="ECO:0000256" key="2">
    <source>
        <dbReference type="ARBA" id="ARBA00023230"/>
    </source>
</evidence>
<dbReference type="InterPro" id="IPR001012">
    <property type="entry name" value="UBX_dom"/>
</dbReference>
<dbReference type="Gene3D" id="3.40.30.10">
    <property type="entry name" value="Glutaredoxin"/>
    <property type="match status" value="1"/>
</dbReference>
<evidence type="ECO:0000256" key="5">
    <source>
        <dbReference type="ARBA" id="ARBA00041575"/>
    </source>
</evidence>
<dbReference type="AlphaFoldDB" id="A0A7I8W236"/>
<dbReference type="InterPro" id="IPR029071">
    <property type="entry name" value="Ubiquitin-like_domsf"/>
</dbReference>
<gene>
    <name evidence="9" type="ORF">DGYR_LOCUS10406</name>
</gene>
<sequence length="391" mass="44805">MIQTWENEDVCKAIEETRSVCLKLEANSEECAQFSVYYPVMTVPTTYFIGFDGKQKLIVAGYVESADFLKKITEACDGVSPSDSASGVDLSINDKVEKAKEKLRQKQEERKFEESQKEKDDELNRRSTGKNVTKLKQWQETKEAEETRNQIIKDREEDKKAKERIKEQIARDRAERKARFEETQRLKKATTEKEKQEKLQREADEKRMEASRRSETARIQFRLPDGQAVNHFFPSGNKFQDAVDYLRTEHSLKNIQLMTNFPKRIYNPNEYGLSFSELQLAPSSVITVKLLGSFMSTPGDGGGGMGLVSSIYNTISNSITSVWNMIYTFVFGTPQQPAVQSNRSNSQQQRDSQTSSTSNTLRHRSNIARLSDRRNDDDDMALYNGNSTQQM</sequence>
<reference evidence="9 10" key="1">
    <citation type="submission" date="2020-08" db="EMBL/GenBank/DDBJ databases">
        <authorList>
            <person name="Hejnol A."/>
        </authorList>
    </citation>
    <scope>NUCLEOTIDE SEQUENCE [LARGE SCALE GENOMIC DNA]</scope>
</reference>
<dbReference type="GO" id="GO:0036503">
    <property type="term" value="P:ERAD pathway"/>
    <property type="evidence" value="ECO:0007669"/>
    <property type="project" value="TreeGrafter"/>
</dbReference>
<evidence type="ECO:0000256" key="1">
    <source>
        <dbReference type="ARBA" id="ARBA00004406"/>
    </source>
</evidence>
<feature type="compositionally biased region" description="Basic and acidic residues" evidence="7">
    <location>
        <begin position="103"/>
        <end position="125"/>
    </location>
</feature>
<accession>A0A7I8W236</accession>
<dbReference type="GO" id="GO:0006986">
    <property type="term" value="P:response to unfolded protein"/>
    <property type="evidence" value="ECO:0007669"/>
    <property type="project" value="UniProtKB-KW"/>
</dbReference>